<dbReference type="Proteomes" id="UP000518091">
    <property type="component" value="Unassembled WGS sequence"/>
</dbReference>
<evidence type="ECO:0000313" key="2">
    <source>
        <dbReference type="EMBL" id="MCG6663832.1"/>
    </source>
</evidence>
<evidence type="ECO:0000313" key="1">
    <source>
        <dbReference type="EMBL" id="MBA2781123.1"/>
    </source>
</evidence>
<gene>
    <name evidence="1" type="ORF">H1D44_19800</name>
    <name evidence="2" type="ORF">HOP48_20115</name>
</gene>
<dbReference type="EMBL" id="JACEFT010000048">
    <property type="protein sequence ID" value="MBA2781123.1"/>
    <property type="molecule type" value="Genomic_DNA"/>
</dbReference>
<keyword evidence="4" id="KW-1185">Reference proteome</keyword>
<reference evidence="2 4" key="1">
    <citation type="submission" date="2020-05" db="EMBL/GenBank/DDBJ databases">
        <title>Comparative genomic analysis of denitrifying bacteria from Halomonas genus.</title>
        <authorList>
            <person name="Wang L."/>
            <person name="Shao Z."/>
        </authorList>
    </citation>
    <scope>NUCLEOTIDE SEQUENCE [LARGE SCALE GENOMIC DNA]</scope>
    <source>
        <strain evidence="2 4">DSM 17331</strain>
    </source>
</reference>
<comment type="caution">
    <text evidence="1">The sequence shown here is derived from an EMBL/GenBank/DDBJ whole genome shotgun (WGS) entry which is preliminary data.</text>
</comment>
<name>A0A7V9W4X4_9GAMM</name>
<evidence type="ECO:0008006" key="5">
    <source>
        <dbReference type="Google" id="ProtNLM"/>
    </source>
</evidence>
<sequence>MPLPSVIFDARTAGAKLPRHLSAFEQAARHWQSGYELLVVDDTGDRRLPPLALRHQAILLSCSEATLGGRLNFAVGASHGEVLLFPGLGDWRVPAWLGQRLAIAESERGWDAAILPVQYPGWLRRWWASLYRSSPRDTYWVARDWFERIGGFDPQLGSDALPDLLERLRACQARVAIESA</sequence>
<protein>
    <recommendedName>
        <fullName evidence="5">Glycosyl transferase family 2</fullName>
    </recommendedName>
</protein>
<dbReference type="InterPro" id="IPR029044">
    <property type="entry name" value="Nucleotide-diphossugar_trans"/>
</dbReference>
<proteinExistence type="predicted"/>
<dbReference type="SUPFAM" id="SSF53448">
    <property type="entry name" value="Nucleotide-diphospho-sugar transferases"/>
    <property type="match status" value="1"/>
</dbReference>
<organism evidence="1 3">
    <name type="scientific">Billgrantia kenyensis</name>
    <dbReference type="NCBI Taxonomy" id="321266"/>
    <lineage>
        <taxon>Bacteria</taxon>
        <taxon>Pseudomonadati</taxon>
        <taxon>Pseudomonadota</taxon>
        <taxon>Gammaproteobacteria</taxon>
        <taxon>Oceanospirillales</taxon>
        <taxon>Halomonadaceae</taxon>
        <taxon>Billgrantia</taxon>
    </lineage>
</organism>
<dbReference type="AlphaFoldDB" id="A0A7V9W4X4"/>
<dbReference type="RefSeq" id="WP_181516995.1">
    <property type="nucleotide sequence ID" value="NZ_JABFUB010000036.1"/>
</dbReference>
<dbReference type="Proteomes" id="UP000814353">
    <property type="component" value="Unassembled WGS sequence"/>
</dbReference>
<reference evidence="1 3" key="2">
    <citation type="submission" date="2020-07" db="EMBL/GenBank/DDBJ databases">
        <title>Identification of Halomonas strains.</title>
        <authorList>
            <person name="Xiao Z."/>
            <person name="Shen J."/>
        </authorList>
    </citation>
    <scope>NUCLEOTIDE SEQUENCE [LARGE SCALE GENOMIC DNA]</scope>
    <source>
        <strain evidence="1 3">DSM 17331</strain>
    </source>
</reference>
<evidence type="ECO:0000313" key="4">
    <source>
        <dbReference type="Proteomes" id="UP000814353"/>
    </source>
</evidence>
<dbReference type="EMBL" id="JABFUB010000036">
    <property type="protein sequence ID" value="MCG6663832.1"/>
    <property type="molecule type" value="Genomic_DNA"/>
</dbReference>
<evidence type="ECO:0000313" key="3">
    <source>
        <dbReference type="Proteomes" id="UP000518091"/>
    </source>
</evidence>
<accession>A0A7V9W4X4</accession>